<dbReference type="InterPro" id="IPR036279">
    <property type="entry name" value="5-3_exonuclease_C_sf"/>
</dbReference>
<keyword evidence="2" id="KW-0540">Nuclease</keyword>
<dbReference type="SUPFAM" id="SSF47807">
    <property type="entry name" value="5' to 3' exonuclease, C-terminal subdomain"/>
    <property type="match status" value="1"/>
</dbReference>
<dbReference type="PANTHER" id="PTHR11081:SF9">
    <property type="entry name" value="FLAP ENDONUCLEASE 1"/>
    <property type="match status" value="1"/>
</dbReference>
<dbReference type="GO" id="GO:0003677">
    <property type="term" value="F:DNA binding"/>
    <property type="evidence" value="ECO:0007669"/>
    <property type="project" value="InterPro"/>
</dbReference>
<dbReference type="Gene3D" id="1.10.150.20">
    <property type="entry name" value="5' to 3' exonuclease, C-terminal subdomain"/>
    <property type="match status" value="1"/>
</dbReference>
<reference evidence="5" key="1">
    <citation type="journal article" date="2014" name="Nucleic Acids Res.">
        <title>The evolutionary dynamics of variant antigen genes in Babesia reveal a history of genomic innovation underlying host-parasite interaction.</title>
        <authorList>
            <person name="Jackson A.P."/>
            <person name="Otto T.D."/>
            <person name="Darby A."/>
            <person name="Ramaprasad A."/>
            <person name="Xia D."/>
            <person name="Echaide I.E."/>
            <person name="Farber M."/>
            <person name="Gahlot S."/>
            <person name="Gamble J."/>
            <person name="Gupta D."/>
            <person name="Gupta Y."/>
            <person name="Jackson L."/>
            <person name="Malandrin L."/>
            <person name="Malas T.B."/>
            <person name="Moussa E."/>
            <person name="Nair M."/>
            <person name="Reid A.J."/>
            <person name="Sanders M."/>
            <person name="Sharma J."/>
            <person name="Tracey A."/>
            <person name="Quail M.A."/>
            <person name="Weir W."/>
            <person name="Wastling J.M."/>
            <person name="Hall N."/>
            <person name="Willadsen P."/>
            <person name="Lingelbach K."/>
            <person name="Shiels B."/>
            <person name="Tait A."/>
            <person name="Berriman M."/>
            <person name="Allred D.R."/>
            <person name="Pain A."/>
        </authorList>
    </citation>
    <scope>NUCLEOTIDE SEQUENCE</scope>
    <source>
        <strain evidence="5">1802A</strain>
    </source>
</reference>
<dbReference type="EMBL" id="JAHBMH010000044">
    <property type="protein sequence ID" value="KAK1936251.1"/>
    <property type="molecule type" value="Genomic_DNA"/>
</dbReference>
<dbReference type="GO" id="GO:0046872">
    <property type="term" value="F:metal ion binding"/>
    <property type="evidence" value="ECO:0007669"/>
    <property type="project" value="UniProtKB-KW"/>
</dbReference>
<keyword evidence="3" id="KW-0460">Magnesium</keyword>
<sequence length="331" mass="37045">MGINNLIQFLSLRFPEVFHVTPSIDHFAGCNVFIDCAILLQRSLHAAATGVLRRRRQEYLRASEAERQYIDARGIRVEICNHAAKPLLRLNQEIRAVKSKGGIKATFVLGSSLTVRDLYIASKVGGDGKGANVLDSRNPHLLNCLRAFFEGKPVARLYASPSEKDILVIAQRLMDAFARIEIRQPDIAQRCVEFCEDDDYVLSDDTNAIAFGAPNVIRDYCGRNVCNTLNHNRMLDIMGFSRQQFIDFCVLCGSDDTSLIPHIGPERAYHIISSFGDLQGFLESPALDAVLQSPNVAKILEKRQITVEQLRERVGDVEALRGAFDIRRART</sequence>
<dbReference type="InterPro" id="IPR029060">
    <property type="entry name" value="PIN-like_dom_sf"/>
</dbReference>
<evidence type="ECO:0000256" key="1">
    <source>
        <dbReference type="ARBA" id="ARBA00022723"/>
    </source>
</evidence>
<organism evidence="5 6">
    <name type="scientific">Babesia divergens</name>
    <dbReference type="NCBI Taxonomy" id="32595"/>
    <lineage>
        <taxon>Eukaryota</taxon>
        <taxon>Sar</taxon>
        <taxon>Alveolata</taxon>
        <taxon>Apicomplexa</taxon>
        <taxon>Aconoidasida</taxon>
        <taxon>Piroplasmida</taxon>
        <taxon>Babesiidae</taxon>
        <taxon>Babesia</taxon>
    </lineage>
</organism>
<dbReference type="SUPFAM" id="SSF88723">
    <property type="entry name" value="PIN domain-like"/>
    <property type="match status" value="1"/>
</dbReference>
<dbReference type="Proteomes" id="UP001195914">
    <property type="component" value="Unassembled WGS sequence"/>
</dbReference>
<keyword evidence="1" id="KW-0479">Metal-binding</keyword>
<dbReference type="InterPro" id="IPR006086">
    <property type="entry name" value="XPG-I_dom"/>
</dbReference>
<keyword evidence="2" id="KW-0378">Hydrolase</keyword>
<evidence type="ECO:0000259" key="4">
    <source>
        <dbReference type="Pfam" id="PF00867"/>
    </source>
</evidence>
<dbReference type="AlphaFoldDB" id="A0AAD9GD25"/>
<comment type="caution">
    <text evidence="5">The sequence shown here is derived from an EMBL/GenBank/DDBJ whole genome shotgun (WGS) entry which is preliminary data.</text>
</comment>
<feature type="domain" description="XPG-I" evidence="4">
    <location>
        <begin position="199"/>
        <end position="255"/>
    </location>
</feature>
<proteinExistence type="predicted"/>
<evidence type="ECO:0000313" key="6">
    <source>
        <dbReference type="Proteomes" id="UP001195914"/>
    </source>
</evidence>
<dbReference type="SMART" id="SM00279">
    <property type="entry name" value="HhH2"/>
    <property type="match status" value="1"/>
</dbReference>
<dbReference type="InterPro" id="IPR006084">
    <property type="entry name" value="XPG/Rad2"/>
</dbReference>
<accession>A0AAD9GD25</accession>
<evidence type="ECO:0000256" key="2">
    <source>
        <dbReference type="ARBA" id="ARBA00022759"/>
    </source>
</evidence>
<gene>
    <name evidence="5" type="ORF">X943_002375</name>
</gene>
<dbReference type="PANTHER" id="PTHR11081">
    <property type="entry name" value="FLAP ENDONUCLEASE FAMILY MEMBER"/>
    <property type="match status" value="1"/>
</dbReference>
<keyword evidence="6" id="KW-1185">Reference proteome</keyword>
<dbReference type="GO" id="GO:0008409">
    <property type="term" value="F:5'-3' exonuclease activity"/>
    <property type="evidence" value="ECO:0007669"/>
    <property type="project" value="TreeGrafter"/>
</dbReference>
<evidence type="ECO:0000313" key="5">
    <source>
        <dbReference type="EMBL" id="KAK1936251.1"/>
    </source>
</evidence>
<name>A0AAD9GD25_BABDI</name>
<evidence type="ECO:0000256" key="3">
    <source>
        <dbReference type="ARBA" id="ARBA00022842"/>
    </source>
</evidence>
<protein>
    <recommendedName>
        <fullName evidence="4">XPG-I domain-containing protein</fullName>
    </recommendedName>
</protein>
<dbReference type="GO" id="GO:0017108">
    <property type="term" value="F:5'-flap endonuclease activity"/>
    <property type="evidence" value="ECO:0007669"/>
    <property type="project" value="TreeGrafter"/>
</dbReference>
<reference evidence="5" key="2">
    <citation type="submission" date="2021-05" db="EMBL/GenBank/DDBJ databases">
        <authorList>
            <person name="Pain A."/>
        </authorList>
    </citation>
    <scope>NUCLEOTIDE SEQUENCE</scope>
    <source>
        <strain evidence="5">1802A</strain>
    </source>
</reference>
<dbReference type="Pfam" id="PF00867">
    <property type="entry name" value="XPG_I"/>
    <property type="match status" value="1"/>
</dbReference>
<dbReference type="InterPro" id="IPR008918">
    <property type="entry name" value="HhH2"/>
</dbReference>
<keyword evidence="2" id="KW-0255">Endonuclease</keyword>